<feature type="compositionally biased region" description="Low complexity" evidence="1">
    <location>
        <begin position="33"/>
        <end position="43"/>
    </location>
</feature>
<evidence type="ECO:0000256" key="2">
    <source>
        <dbReference type="SAM" id="SignalP"/>
    </source>
</evidence>
<dbReference type="EMBL" id="CP141059">
    <property type="protein sequence ID" value="WQQ26428.1"/>
    <property type="molecule type" value="Genomic_DNA"/>
</dbReference>
<accession>A0ABZ0ZQ68</accession>
<keyword evidence="4" id="KW-1185">Reference proteome</keyword>
<feature type="chain" id="PRO_5045388161" description="DUF732 domain-containing protein" evidence="2">
    <location>
        <begin position="28"/>
        <end position="165"/>
    </location>
</feature>
<name>A0ABZ0ZQ68_9ACTN</name>
<organism evidence="3 4">
    <name type="scientific">Nocardioides bizhenqiangii</name>
    <dbReference type="NCBI Taxonomy" id="3095076"/>
    <lineage>
        <taxon>Bacteria</taxon>
        <taxon>Bacillati</taxon>
        <taxon>Actinomycetota</taxon>
        <taxon>Actinomycetes</taxon>
        <taxon>Propionibacteriales</taxon>
        <taxon>Nocardioidaceae</taxon>
        <taxon>Nocardioides</taxon>
    </lineage>
</organism>
<keyword evidence="2" id="KW-0732">Signal</keyword>
<evidence type="ECO:0000256" key="1">
    <source>
        <dbReference type="SAM" id="MobiDB-lite"/>
    </source>
</evidence>
<protein>
    <recommendedName>
        <fullName evidence="5">DUF732 domain-containing protein</fullName>
    </recommendedName>
</protein>
<feature type="compositionally biased region" description="Acidic residues" evidence="1">
    <location>
        <begin position="147"/>
        <end position="165"/>
    </location>
</feature>
<proteinExistence type="predicted"/>
<evidence type="ECO:0008006" key="5">
    <source>
        <dbReference type="Google" id="ProtNLM"/>
    </source>
</evidence>
<feature type="region of interest" description="Disordered" evidence="1">
    <location>
        <begin position="145"/>
        <end position="165"/>
    </location>
</feature>
<sequence length="165" mass="17434">MTRRTRSARNVAAGCVAVLAFSLGACGGDSGDSGDSPGDDGPPTDASQADYCEVINDPAYFEDLDADSEDQEIVDAIQAIADDLREVGTPEDIPDDARDGFEIQLDAVDDLEADDIAVEGEEDPLLAGLSDADKEKVEAYRAYETETCPDETDIGTPDEPEPSIS</sequence>
<gene>
    <name evidence="3" type="ORF">SHK19_21040</name>
</gene>
<evidence type="ECO:0000313" key="4">
    <source>
        <dbReference type="Proteomes" id="UP001327225"/>
    </source>
</evidence>
<feature type="signal peptide" evidence="2">
    <location>
        <begin position="1"/>
        <end position="27"/>
    </location>
</feature>
<dbReference type="Proteomes" id="UP001327225">
    <property type="component" value="Chromosome"/>
</dbReference>
<dbReference type="RefSeq" id="WP_322937373.1">
    <property type="nucleotide sequence ID" value="NZ_CP141059.1"/>
</dbReference>
<evidence type="ECO:0000313" key="3">
    <source>
        <dbReference type="EMBL" id="WQQ26428.1"/>
    </source>
</evidence>
<dbReference type="PROSITE" id="PS51257">
    <property type="entry name" value="PROKAR_LIPOPROTEIN"/>
    <property type="match status" value="1"/>
</dbReference>
<reference evidence="4" key="1">
    <citation type="submission" date="2023-12" db="EMBL/GenBank/DDBJ databases">
        <title>Novel species in genus Nocardioides.</title>
        <authorList>
            <person name="Zhou H."/>
        </authorList>
    </citation>
    <scope>NUCLEOTIDE SEQUENCE [LARGE SCALE GENOMIC DNA]</scope>
    <source>
        <strain evidence="4">HM61</strain>
    </source>
</reference>
<feature type="region of interest" description="Disordered" evidence="1">
    <location>
        <begin position="27"/>
        <end position="49"/>
    </location>
</feature>